<dbReference type="Gene3D" id="2.60.40.10">
    <property type="entry name" value="Immunoglobulins"/>
    <property type="match status" value="1"/>
</dbReference>
<evidence type="ECO:0000259" key="2">
    <source>
        <dbReference type="Pfam" id="PF18655"/>
    </source>
</evidence>
<reference evidence="3 4" key="1">
    <citation type="submission" date="2007-09" db="EMBL/GenBank/DDBJ databases">
        <title>Draft genome sequence of Eubacterium dolichum (DSM 3991).</title>
        <authorList>
            <person name="Sudarsanam P."/>
            <person name="Ley R."/>
            <person name="Guruge J."/>
            <person name="Turnbaugh P.J."/>
            <person name="Mahowald M."/>
            <person name="Liep D."/>
            <person name="Gordon J."/>
        </authorList>
    </citation>
    <scope>NUCLEOTIDE SEQUENCE [LARGE SCALE GENOMIC DNA]</scope>
    <source>
        <strain evidence="3 4">DSM 3991</strain>
    </source>
</reference>
<evidence type="ECO:0000313" key="4">
    <source>
        <dbReference type="Proteomes" id="UP000004090"/>
    </source>
</evidence>
<dbReference type="HOGENOM" id="CLU_403651_0_0_9"/>
<dbReference type="EMBL" id="ABAW02000001">
    <property type="protein sequence ID" value="EDP12405.1"/>
    <property type="molecule type" value="Genomic_DNA"/>
</dbReference>
<dbReference type="GeneID" id="92792518"/>
<dbReference type="eggNOG" id="COG4932">
    <property type="taxonomic scope" value="Bacteria"/>
</dbReference>
<sequence length="682" mass="76573">MKQKGLMKKLGAVLFAIVMTVSIFSQFSGSVFALETATSLFQDEALHEINDDVEVSIMNVSKPDYEIYQGNNTRVTFDFKIVKKNIGDVFKLNEEIEIETNIGDLFDANWSDFSNIEINDDNNKLLATVSFTEKKIIFVIKDGAVDSDALSGQVISVEKLTAKDVGATKDKDVKKELIIGNAKRNVTFKYFNQNPITPSDKSPVDIDTSWKNAWSNNSKTGATTSIEVNPIGSMDLYGFYTYPENQKPNRNPQITSYDNFLVKDIIQDQGYIDKNSIKIYAAVPDIGVKNVNATYNGWYKVPAGTYYAARQGTIRYRIDKNTVEDFGRERLTYLTQSPNETYDQFYNRIVSNPLQWGIYYSSETNTETFLCNFGGIGHKDPIKNNGIKYSDYGIQDRGEALGDKNFLSDTGPTAGNIVSYYIEYNSYYPDVEGVKNVENSVECYDVTPTNKRKIGGNTAAFEINNGGGFGTIRKNELSLLLVDEEDNSKPISNAKFKIQQKVGNKWIDTKIEKVTDSDGKIKIKNFPNGTYKIVQLSTANGYIFDNNSYKESSNSLLQKVSQNGEFTISDDKSFGVGTIVTNEKKKYYSVKYEFKSKNGETLPFEVTSLLPQDVNKYYEGDTISAIKLLETEVAVSNGVWEFKGYDANDKVVDADSADVDRNITFIGTWEFKKNASIINHIP</sequence>
<evidence type="ECO:0000259" key="1">
    <source>
        <dbReference type="Pfam" id="PF17802"/>
    </source>
</evidence>
<dbReference type="STRING" id="428127.EUBDOL_00001"/>
<feature type="domain" description="SHIRT" evidence="2">
    <location>
        <begin position="587"/>
        <end position="672"/>
    </location>
</feature>
<dbReference type="AlphaFoldDB" id="A8R7M0"/>
<dbReference type="InterPro" id="IPR013783">
    <property type="entry name" value="Ig-like_fold"/>
</dbReference>
<protein>
    <submittedName>
        <fullName evidence="3">Cna protein B-type domain protein</fullName>
    </submittedName>
</protein>
<dbReference type="RefSeq" id="WP_004797609.1">
    <property type="nucleotide sequence ID" value="NZ_DS483465.1"/>
</dbReference>
<feature type="non-terminal residue" evidence="3">
    <location>
        <position position="682"/>
    </location>
</feature>
<dbReference type="Pfam" id="PF17802">
    <property type="entry name" value="SpaA"/>
    <property type="match status" value="1"/>
</dbReference>
<reference evidence="3 4" key="2">
    <citation type="submission" date="2007-09" db="EMBL/GenBank/DDBJ databases">
        <authorList>
            <person name="Fulton L."/>
            <person name="Clifton S."/>
            <person name="Fulton B."/>
            <person name="Xu J."/>
            <person name="Minx P."/>
            <person name="Pepin K.H."/>
            <person name="Johnson M."/>
            <person name="Thiruvilangam P."/>
            <person name="Bhonagiri V."/>
            <person name="Nash W.E."/>
            <person name="Mardis E.R."/>
            <person name="Wilson R.K."/>
        </authorList>
    </citation>
    <scope>NUCLEOTIDE SEQUENCE [LARGE SCALE GENOMIC DNA]</scope>
    <source>
        <strain evidence="3 4">DSM 3991</strain>
    </source>
</reference>
<dbReference type="InterPro" id="IPR041030">
    <property type="entry name" value="SHIRT"/>
</dbReference>
<name>A8R7M0_9FIRM</name>
<dbReference type="InterPro" id="IPR041033">
    <property type="entry name" value="SpaA_PFL_dom_1"/>
</dbReference>
<dbReference type="Pfam" id="PF18655">
    <property type="entry name" value="SHIRT"/>
    <property type="match status" value="1"/>
</dbReference>
<evidence type="ECO:0000313" key="3">
    <source>
        <dbReference type="EMBL" id="EDP12405.1"/>
    </source>
</evidence>
<accession>A8R7M0</accession>
<comment type="caution">
    <text evidence="3">The sequence shown here is derived from an EMBL/GenBank/DDBJ whole genome shotgun (WGS) entry which is preliminary data.</text>
</comment>
<gene>
    <name evidence="3" type="ORF">EUBDOL_00001</name>
</gene>
<dbReference type="SUPFAM" id="SSF49478">
    <property type="entry name" value="Cna protein B-type domain"/>
    <property type="match status" value="1"/>
</dbReference>
<proteinExistence type="predicted"/>
<dbReference type="Proteomes" id="UP000004090">
    <property type="component" value="Unassembled WGS sequence"/>
</dbReference>
<feature type="domain" description="SpaA-like prealbumin fold" evidence="1">
    <location>
        <begin position="485"/>
        <end position="550"/>
    </location>
</feature>
<organism evidence="3 4">
    <name type="scientific">Amedibacillus dolichus DSM 3991</name>
    <dbReference type="NCBI Taxonomy" id="428127"/>
    <lineage>
        <taxon>Bacteria</taxon>
        <taxon>Bacillati</taxon>
        <taxon>Bacillota</taxon>
        <taxon>Erysipelotrichia</taxon>
        <taxon>Erysipelotrichales</taxon>
        <taxon>Erysipelotrichaceae</taxon>
        <taxon>Amedibacillus</taxon>
    </lineage>
</organism>